<dbReference type="InterPro" id="IPR025751">
    <property type="entry name" value="RsbRD_N_dom"/>
</dbReference>
<dbReference type="RefSeq" id="WP_344287926.1">
    <property type="nucleotide sequence ID" value="NZ_BAAAHV010000031.1"/>
</dbReference>
<sequence length="391" mass="42700">MSEAGRPRLSAVPGPADRDRFWAAIEDGLDELARGLVARIRAELPSYALLPESEHFRNVRSLYETMTRSLAEGAPPNPEVLQSIRASARRRAYYDMPVYDVLAAFHHAHQELWEALRRSDLATESLLVELVGPMAHWSQAMSQAVVDAYVAQQGGREQHERETRARFFDVLHADGPGQDATDLMRELALDPDGEFTVLVARNRWWPRESVDALQRAGRRITGVVHADARAGLLTIVSQGAVLDDVVALAAEVGGESRPLGIGLTRPGLAGIRLGLGDATRALRLAEADGRAAVRFETDWFAAVIPDLAPLLGPLLEPIRRVAGEQPDLADAVVAYAESGFTLRGTGAALALHPNSVSYRLTRWHQLTGLDVRSFAELALSLVAITEARRNT</sequence>
<dbReference type="PANTHER" id="PTHR33744">
    <property type="entry name" value="CARBOHYDRATE DIACID REGULATOR"/>
    <property type="match status" value="1"/>
</dbReference>
<protein>
    <submittedName>
        <fullName evidence="3">PucR family transcriptional regulator</fullName>
    </submittedName>
</protein>
<keyword evidence="4" id="KW-1185">Reference proteome</keyword>
<dbReference type="Gene3D" id="1.10.10.2840">
    <property type="entry name" value="PucR C-terminal helix-turn-helix domain"/>
    <property type="match status" value="1"/>
</dbReference>
<dbReference type="PANTHER" id="PTHR33744:SF7">
    <property type="entry name" value="PUCR FAMILY TRANSCRIPTIONAL REGULATOR"/>
    <property type="match status" value="1"/>
</dbReference>
<dbReference type="Pfam" id="PF14361">
    <property type="entry name" value="RsbRD_N"/>
    <property type="match status" value="1"/>
</dbReference>
<name>A0ABW5IDP6_9PSEU</name>
<feature type="domain" description="RsbT co-antagonist protein RsbRD N-terminal" evidence="2">
    <location>
        <begin position="30"/>
        <end position="162"/>
    </location>
</feature>
<dbReference type="Pfam" id="PF13556">
    <property type="entry name" value="HTH_30"/>
    <property type="match status" value="1"/>
</dbReference>
<dbReference type="InterPro" id="IPR051448">
    <property type="entry name" value="CdaR-like_regulators"/>
</dbReference>
<feature type="domain" description="PucR C-terminal helix-turn-helix" evidence="1">
    <location>
        <begin position="329"/>
        <end position="380"/>
    </location>
</feature>
<organism evidence="3 4">
    <name type="scientific">Amycolatopsis albidoflavus</name>
    <dbReference type="NCBI Taxonomy" id="102226"/>
    <lineage>
        <taxon>Bacteria</taxon>
        <taxon>Bacillati</taxon>
        <taxon>Actinomycetota</taxon>
        <taxon>Actinomycetes</taxon>
        <taxon>Pseudonocardiales</taxon>
        <taxon>Pseudonocardiaceae</taxon>
        <taxon>Amycolatopsis</taxon>
    </lineage>
</organism>
<comment type="caution">
    <text evidence="3">The sequence shown here is derived from an EMBL/GenBank/DDBJ whole genome shotgun (WGS) entry which is preliminary data.</text>
</comment>
<reference evidence="4" key="1">
    <citation type="journal article" date="2019" name="Int. J. Syst. Evol. Microbiol.">
        <title>The Global Catalogue of Microorganisms (GCM) 10K type strain sequencing project: providing services to taxonomists for standard genome sequencing and annotation.</title>
        <authorList>
            <consortium name="The Broad Institute Genomics Platform"/>
            <consortium name="The Broad Institute Genome Sequencing Center for Infectious Disease"/>
            <person name="Wu L."/>
            <person name="Ma J."/>
        </authorList>
    </citation>
    <scope>NUCLEOTIDE SEQUENCE [LARGE SCALE GENOMIC DNA]</scope>
    <source>
        <strain evidence="4">CGMCC 4.7638</strain>
    </source>
</reference>
<accession>A0ABW5IDP6</accession>
<dbReference type="Proteomes" id="UP001597542">
    <property type="component" value="Unassembled WGS sequence"/>
</dbReference>
<evidence type="ECO:0000259" key="2">
    <source>
        <dbReference type="Pfam" id="PF14361"/>
    </source>
</evidence>
<evidence type="ECO:0000313" key="4">
    <source>
        <dbReference type="Proteomes" id="UP001597542"/>
    </source>
</evidence>
<dbReference type="InterPro" id="IPR025736">
    <property type="entry name" value="PucR_C-HTH_dom"/>
</dbReference>
<evidence type="ECO:0000259" key="1">
    <source>
        <dbReference type="Pfam" id="PF13556"/>
    </source>
</evidence>
<proteinExistence type="predicted"/>
<gene>
    <name evidence="3" type="ORF">ACFSUT_44185</name>
</gene>
<dbReference type="EMBL" id="JBHUKQ010000026">
    <property type="protein sequence ID" value="MFD2487338.1"/>
    <property type="molecule type" value="Genomic_DNA"/>
</dbReference>
<dbReference type="InterPro" id="IPR042070">
    <property type="entry name" value="PucR_C-HTH_sf"/>
</dbReference>
<evidence type="ECO:0000313" key="3">
    <source>
        <dbReference type="EMBL" id="MFD2487338.1"/>
    </source>
</evidence>